<keyword evidence="1" id="KW-0175">Coiled coil</keyword>
<protein>
    <submittedName>
        <fullName evidence="5">BORCS6 domain-containing protein</fullName>
    </submittedName>
</protein>
<dbReference type="Proteomes" id="UP000492821">
    <property type="component" value="Unassembled WGS sequence"/>
</dbReference>
<keyword evidence="4" id="KW-1185">Reference proteome</keyword>
<evidence type="ECO:0000313" key="4">
    <source>
        <dbReference type="Proteomes" id="UP000492821"/>
    </source>
</evidence>
<feature type="coiled-coil region" evidence="1">
    <location>
        <begin position="144"/>
        <end position="177"/>
    </location>
</feature>
<dbReference type="GO" id="GO:0032418">
    <property type="term" value="P:lysosome localization"/>
    <property type="evidence" value="ECO:0007669"/>
    <property type="project" value="TreeGrafter"/>
</dbReference>
<organism evidence="4 5">
    <name type="scientific">Panagrellus redivivus</name>
    <name type="common">Microworm</name>
    <dbReference type="NCBI Taxonomy" id="6233"/>
    <lineage>
        <taxon>Eukaryota</taxon>
        <taxon>Metazoa</taxon>
        <taxon>Ecdysozoa</taxon>
        <taxon>Nematoda</taxon>
        <taxon>Chromadorea</taxon>
        <taxon>Rhabditida</taxon>
        <taxon>Tylenchina</taxon>
        <taxon>Panagrolaimomorpha</taxon>
        <taxon>Panagrolaimoidea</taxon>
        <taxon>Panagrolaimidae</taxon>
        <taxon>Panagrellus</taxon>
    </lineage>
</organism>
<sequence>MAQQSNTRTGVAAEELAQRISALTGFDNNDIDGREEATPSSSNPSLLSSPEHQPGRVGAPRTGDATLRRRRPSDDLIPDPMILQDLETHARAIASDVDMCLRDLRGSLRGMSDLTLEFMQTYSSTIFSTCDNVDTAIKGQYKLIAKAEELSDAMQDAKKIAQQAKDMKRLVELLESRLVDEKSTSD</sequence>
<evidence type="ECO:0000256" key="1">
    <source>
        <dbReference type="SAM" id="Coils"/>
    </source>
</evidence>
<evidence type="ECO:0000256" key="2">
    <source>
        <dbReference type="SAM" id="MobiDB-lite"/>
    </source>
</evidence>
<dbReference type="AlphaFoldDB" id="A0A7E4VUP1"/>
<reference evidence="4" key="1">
    <citation type="journal article" date="2013" name="Genetics">
        <title>The draft genome and transcriptome of Panagrellus redivivus are shaped by the harsh demands of a free-living lifestyle.</title>
        <authorList>
            <person name="Srinivasan J."/>
            <person name="Dillman A.R."/>
            <person name="Macchietto M.G."/>
            <person name="Heikkinen L."/>
            <person name="Lakso M."/>
            <person name="Fracchia K.M."/>
            <person name="Antoshechkin I."/>
            <person name="Mortazavi A."/>
            <person name="Wong G."/>
            <person name="Sternberg P.W."/>
        </authorList>
    </citation>
    <scope>NUCLEOTIDE SEQUENCE [LARGE SCALE GENOMIC DNA]</scope>
    <source>
        <strain evidence="4">MT8872</strain>
    </source>
</reference>
<dbReference type="Pfam" id="PF10157">
    <property type="entry name" value="BORCS6"/>
    <property type="match status" value="1"/>
</dbReference>
<dbReference type="InterPro" id="IPR019314">
    <property type="entry name" value="BORCS6"/>
</dbReference>
<proteinExistence type="predicted"/>
<dbReference type="PANTHER" id="PTHR13440:SF7">
    <property type="entry name" value="BLOC-1 RELATED COMPLEX SUBUNIT 6"/>
    <property type="match status" value="1"/>
</dbReference>
<dbReference type="GO" id="GO:0099078">
    <property type="term" value="C:BORC complex"/>
    <property type="evidence" value="ECO:0007669"/>
    <property type="project" value="TreeGrafter"/>
</dbReference>
<evidence type="ECO:0000313" key="5">
    <source>
        <dbReference type="WBParaSite" id="Pan_g3009.t1"/>
    </source>
</evidence>
<dbReference type="WBParaSite" id="Pan_g3009.t1">
    <property type="protein sequence ID" value="Pan_g3009.t1"/>
    <property type="gene ID" value="Pan_g3009"/>
</dbReference>
<feature type="region of interest" description="Disordered" evidence="2">
    <location>
        <begin position="24"/>
        <end position="79"/>
    </location>
</feature>
<dbReference type="InterPro" id="IPR046465">
    <property type="entry name" value="BORCS6_C"/>
</dbReference>
<reference evidence="5" key="2">
    <citation type="submission" date="2020-10" db="UniProtKB">
        <authorList>
            <consortium name="WormBaseParasite"/>
        </authorList>
    </citation>
    <scope>IDENTIFICATION</scope>
</reference>
<dbReference type="PANTHER" id="PTHR13440">
    <property type="entry name" value="BLOC-1 RELATED COMPLEX SUBUNIT 6"/>
    <property type="match status" value="1"/>
</dbReference>
<evidence type="ECO:0000259" key="3">
    <source>
        <dbReference type="Pfam" id="PF10157"/>
    </source>
</evidence>
<feature type="domain" description="BLOC-1-related complex subunit 6 C-terminal helix" evidence="3">
    <location>
        <begin position="78"/>
        <end position="175"/>
    </location>
</feature>
<feature type="compositionally biased region" description="Low complexity" evidence="2">
    <location>
        <begin position="39"/>
        <end position="50"/>
    </location>
</feature>
<name>A0A7E4VUP1_PANRE</name>
<accession>A0A7E4VUP1</accession>